<name>A0A396SCX5_9BACL</name>
<sequence length="113" mass="12980">MMKWLQNNTYIVLLFFAFTAMGAFLLITDHGETTYEQIEIEQGDTLWTLAERYRGTMTTQEWVDHVKRENGLTAEMIVAGHALTVPINENSIHIANLENEEELHSVEVAIKNQ</sequence>
<gene>
    <name evidence="2" type="ORF">D1B33_01095</name>
</gene>
<feature type="domain" description="LysM" evidence="1">
    <location>
        <begin position="40"/>
        <end position="86"/>
    </location>
</feature>
<keyword evidence="3" id="KW-1185">Reference proteome</keyword>
<dbReference type="Gene3D" id="3.10.350.10">
    <property type="entry name" value="LysM domain"/>
    <property type="match status" value="1"/>
</dbReference>
<reference evidence="2 3" key="1">
    <citation type="submission" date="2018-08" db="EMBL/GenBank/DDBJ databases">
        <title>Lysinibacillus sp. YLB-03 draft genome sequence.</title>
        <authorList>
            <person name="Yu L."/>
        </authorList>
    </citation>
    <scope>NUCLEOTIDE SEQUENCE [LARGE SCALE GENOMIC DNA]</scope>
    <source>
        <strain evidence="2 3">YLB-03</strain>
    </source>
</reference>
<protein>
    <recommendedName>
        <fullName evidence="1">LysM domain-containing protein</fullName>
    </recommendedName>
</protein>
<dbReference type="Pfam" id="PF01476">
    <property type="entry name" value="LysM"/>
    <property type="match status" value="1"/>
</dbReference>
<evidence type="ECO:0000313" key="3">
    <source>
        <dbReference type="Proteomes" id="UP000265692"/>
    </source>
</evidence>
<evidence type="ECO:0000259" key="1">
    <source>
        <dbReference type="Pfam" id="PF01476"/>
    </source>
</evidence>
<evidence type="ECO:0000313" key="2">
    <source>
        <dbReference type="EMBL" id="RHW39470.1"/>
    </source>
</evidence>
<dbReference type="InterPro" id="IPR018392">
    <property type="entry name" value="LysM"/>
</dbReference>
<organism evidence="2 3">
    <name type="scientific">Ureibacillus yapensis</name>
    <dbReference type="NCBI Taxonomy" id="2304605"/>
    <lineage>
        <taxon>Bacteria</taxon>
        <taxon>Bacillati</taxon>
        <taxon>Bacillota</taxon>
        <taxon>Bacilli</taxon>
        <taxon>Bacillales</taxon>
        <taxon>Caryophanaceae</taxon>
        <taxon>Ureibacillus</taxon>
    </lineage>
</organism>
<dbReference type="AlphaFoldDB" id="A0A396SCX5"/>
<dbReference type="InterPro" id="IPR036779">
    <property type="entry name" value="LysM_dom_sf"/>
</dbReference>
<proteinExistence type="predicted"/>
<dbReference type="Proteomes" id="UP000265692">
    <property type="component" value="Unassembled WGS sequence"/>
</dbReference>
<comment type="caution">
    <text evidence="2">The sequence shown here is derived from an EMBL/GenBank/DDBJ whole genome shotgun (WGS) entry which is preliminary data.</text>
</comment>
<dbReference type="EMBL" id="QWEI01000001">
    <property type="protein sequence ID" value="RHW39470.1"/>
    <property type="molecule type" value="Genomic_DNA"/>
</dbReference>
<dbReference type="RefSeq" id="WP_118874482.1">
    <property type="nucleotide sequence ID" value="NZ_QWEI01000001.1"/>
</dbReference>
<accession>A0A396SCX5</accession>
<dbReference type="OrthoDB" id="2679564at2"/>
<dbReference type="CDD" id="cd00118">
    <property type="entry name" value="LysM"/>
    <property type="match status" value="1"/>
</dbReference>